<dbReference type="Proteomes" id="UP000577707">
    <property type="component" value="Unassembled WGS sequence"/>
</dbReference>
<keyword evidence="3" id="KW-0862">Zinc</keyword>
<keyword evidence="3 7" id="KW-0560">Oxidoreductase</keyword>
<name>A0A7W5FBH3_9ACTN</name>
<evidence type="ECO:0000313" key="7">
    <source>
        <dbReference type="EMBL" id="MBB3092232.1"/>
    </source>
</evidence>
<keyword evidence="3" id="KW-0186">Copper</keyword>
<dbReference type="PRINTS" id="PR00068">
    <property type="entry name" value="CUZNDISMTASE"/>
</dbReference>
<comment type="caution">
    <text evidence="7">The sequence shown here is derived from an EMBL/GenBank/DDBJ whole genome shotgun (WGS) entry which is preliminary data.</text>
</comment>
<dbReference type="EC" id="1.15.1.1" evidence="3"/>
<comment type="similarity">
    <text evidence="1 3">Belongs to the Cu-Zn superoxide dismutase family.</text>
</comment>
<comment type="catalytic activity">
    <reaction evidence="3">
        <text>2 superoxide + 2 H(+) = H2O2 + O2</text>
        <dbReference type="Rhea" id="RHEA:20696"/>
        <dbReference type="ChEBI" id="CHEBI:15378"/>
        <dbReference type="ChEBI" id="CHEBI:15379"/>
        <dbReference type="ChEBI" id="CHEBI:16240"/>
        <dbReference type="ChEBI" id="CHEBI:18421"/>
        <dbReference type="EC" id="1.15.1.1"/>
    </reaction>
</comment>
<feature type="chain" id="PRO_5038962989" description="Superoxide dismutase [Cu-Zn]" evidence="5">
    <location>
        <begin position="25"/>
        <end position="197"/>
    </location>
</feature>
<keyword evidence="5" id="KW-0732">Signal</keyword>
<proteinExistence type="inferred from homology"/>
<organism evidence="7 8">
    <name type="scientific">Nocardioides albus</name>
    <dbReference type="NCBI Taxonomy" id="1841"/>
    <lineage>
        <taxon>Bacteria</taxon>
        <taxon>Bacillati</taxon>
        <taxon>Actinomycetota</taxon>
        <taxon>Actinomycetes</taxon>
        <taxon>Propionibacteriales</taxon>
        <taxon>Nocardioidaceae</taxon>
        <taxon>Nocardioides</taxon>
    </lineage>
</organism>
<comment type="cofactor">
    <cofactor evidence="3">
        <name>Cu cation</name>
        <dbReference type="ChEBI" id="CHEBI:23378"/>
    </cofactor>
    <text evidence="3">Binds 1 copper ion per subunit.</text>
</comment>
<comment type="function">
    <text evidence="2">Destroys radicals which are normally produced within the cells and which are toxic to biological systems. May play a role in favoring mycobacterial survival in phagocytes.</text>
</comment>
<evidence type="ECO:0000256" key="4">
    <source>
        <dbReference type="SAM" id="MobiDB-lite"/>
    </source>
</evidence>
<feature type="compositionally biased region" description="Basic and acidic residues" evidence="4">
    <location>
        <begin position="29"/>
        <end position="44"/>
    </location>
</feature>
<feature type="signal peptide" evidence="5">
    <location>
        <begin position="1"/>
        <end position="24"/>
    </location>
</feature>
<comment type="cofactor">
    <cofactor evidence="3">
        <name>Zn(2+)</name>
        <dbReference type="ChEBI" id="CHEBI:29105"/>
    </cofactor>
    <text evidence="3">Binds 1 zinc ion per subunit.</text>
</comment>
<dbReference type="InterPro" id="IPR001424">
    <property type="entry name" value="SOD_Cu_Zn_dom"/>
</dbReference>
<gene>
    <name evidence="7" type="ORF">FHS12_005209</name>
</gene>
<sequence>MSRRTRATAAALAACGLLTLAACGEDGDSDRGDRNEVSAKLADPDGKTIGTVEIEEDDGATQMSIRVNGLDAGYHGFHVHTTGKCEADSAAPDDPAKTGDFLSAGGHLNPDDSAHGAHLGDLPALLVKPDGTATLEFTGPFTLDDLRDADGSAVMIHAGPDNYANVPERYAPEGPDEDTTKTGDAGDRIACAVIDAG</sequence>
<dbReference type="Pfam" id="PF00080">
    <property type="entry name" value="Sod_Cu"/>
    <property type="match status" value="1"/>
</dbReference>
<evidence type="ECO:0000256" key="3">
    <source>
        <dbReference type="RuleBase" id="RU000393"/>
    </source>
</evidence>
<accession>A0A7W5FBH3</accession>
<dbReference type="PANTHER" id="PTHR10003">
    <property type="entry name" value="SUPEROXIDE DISMUTASE CU-ZN -RELATED"/>
    <property type="match status" value="1"/>
</dbReference>
<evidence type="ECO:0000256" key="5">
    <source>
        <dbReference type="SAM" id="SignalP"/>
    </source>
</evidence>
<dbReference type="EMBL" id="JACHXG010000018">
    <property type="protein sequence ID" value="MBB3092232.1"/>
    <property type="molecule type" value="Genomic_DNA"/>
</dbReference>
<dbReference type="InterPro" id="IPR024134">
    <property type="entry name" value="SOD_Cu/Zn_/chaperone"/>
</dbReference>
<feature type="domain" description="Superoxide dismutase copper/zinc binding" evidence="6">
    <location>
        <begin position="50"/>
        <end position="194"/>
    </location>
</feature>
<evidence type="ECO:0000313" key="8">
    <source>
        <dbReference type="Proteomes" id="UP000577707"/>
    </source>
</evidence>
<dbReference type="CDD" id="cd00305">
    <property type="entry name" value="Cu-Zn_Superoxide_Dismutase"/>
    <property type="match status" value="1"/>
</dbReference>
<dbReference type="SUPFAM" id="SSF49329">
    <property type="entry name" value="Cu,Zn superoxide dismutase-like"/>
    <property type="match status" value="1"/>
</dbReference>
<dbReference type="GO" id="GO:0005507">
    <property type="term" value="F:copper ion binding"/>
    <property type="evidence" value="ECO:0007669"/>
    <property type="project" value="InterPro"/>
</dbReference>
<evidence type="ECO:0000256" key="2">
    <source>
        <dbReference type="ARBA" id="ARBA00024900"/>
    </source>
</evidence>
<keyword evidence="3" id="KW-0479">Metal-binding</keyword>
<reference evidence="7 8" key="1">
    <citation type="submission" date="2020-08" db="EMBL/GenBank/DDBJ databases">
        <title>Genomic Encyclopedia of Type Strains, Phase III (KMG-III): the genomes of soil and plant-associated and newly described type strains.</title>
        <authorList>
            <person name="Whitman W."/>
        </authorList>
    </citation>
    <scope>NUCLEOTIDE SEQUENCE [LARGE SCALE GENOMIC DNA]</scope>
    <source>
        <strain evidence="7 8">CECT 3302</strain>
    </source>
</reference>
<dbReference type="PROSITE" id="PS51257">
    <property type="entry name" value="PROKAR_LIPOPROTEIN"/>
    <property type="match status" value="1"/>
</dbReference>
<evidence type="ECO:0000259" key="6">
    <source>
        <dbReference type="Pfam" id="PF00080"/>
    </source>
</evidence>
<dbReference type="GO" id="GO:0004784">
    <property type="term" value="F:superoxide dismutase activity"/>
    <property type="evidence" value="ECO:0007669"/>
    <property type="project" value="UniProtKB-EC"/>
</dbReference>
<dbReference type="PROSITE" id="PS00332">
    <property type="entry name" value="SOD_CU_ZN_2"/>
    <property type="match status" value="1"/>
</dbReference>
<protein>
    <recommendedName>
        <fullName evidence="3">Superoxide dismutase [Cu-Zn]</fullName>
        <ecNumber evidence="3">1.15.1.1</ecNumber>
    </recommendedName>
</protein>
<dbReference type="Gene3D" id="2.60.40.200">
    <property type="entry name" value="Superoxide dismutase, copper/zinc binding domain"/>
    <property type="match status" value="1"/>
</dbReference>
<keyword evidence="8" id="KW-1185">Reference proteome</keyword>
<dbReference type="RefSeq" id="WP_183551931.1">
    <property type="nucleotide sequence ID" value="NZ_BMQT01000018.1"/>
</dbReference>
<dbReference type="InterPro" id="IPR036423">
    <property type="entry name" value="SOD-like_Cu/Zn_dom_sf"/>
</dbReference>
<dbReference type="InterPro" id="IPR018152">
    <property type="entry name" value="SOD_Cu/Zn_BS"/>
</dbReference>
<feature type="region of interest" description="Disordered" evidence="4">
    <location>
        <begin position="25"/>
        <end position="44"/>
    </location>
</feature>
<evidence type="ECO:0000256" key="1">
    <source>
        <dbReference type="ARBA" id="ARBA00010457"/>
    </source>
</evidence>
<dbReference type="AlphaFoldDB" id="A0A7W5FBH3"/>